<keyword evidence="1" id="KW-0433">Leucine-rich repeat</keyword>
<dbReference type="AlphaFoldDB" id="A0AAV7YFF4"/>
<evidence type="ECO:0000256" key="2">
    <source>
        <dbReference type="ARBA" id="ARBA00022737"/>
    </source>
</evidence>
<dbReference type="SUPFAM" id="SSF52058">
    <property type="entry name" value="L domain-like"/>
    <property type="match status" value="1"/>
</dbReference>
<proteinExistence type="predicted"/>
<dbReference type="Gene3D" id="3.80.10.10">
    <property type="entry name" value="Ribonuclease Inhibitor"/>
    <property type="match status" value="1"/>
</dbReference>
<dbReference type="InterPro" id="IPR001611">
    <property type="entry name" value="Leu-rich_rpt"/>
</dbReference>
<accession>A0AAV7YFF4</accession>
<dbReference type="PROSITE" id="PS51450">
    <property type="entry name" value="LRR"/>
    <property type="match status" value="2"/>
</dbReference>
<comment type="caution">
    <text evidence="4">The sequence shown here is derived from an EMBL/GenBank/DDBJ whole genome shotgun (WGS) entry which is preliminary data.</text>
</comment>
<dbReference type="InterPro" id="IPR032675">
    <property type="entry name" value="LRR_dom_sf"/>
</dbReference>
<feature type="transmembrane region" description="Helical" evidence="3">
    <location>
        <begin position="110"/>
        <end position="132"/>
    </location>
</feature>
<feature type="transmembrane region" description="Helical" evidence="3">
    <location>
        <begin position="211"/>
        <end position="234"/>
    </location>
</feature>
<keyword evidence="2" id="KW-0677">Repeat</keyword>
<sequence length="605" mass="70736">MPSFYHIICCIIWTLPPDTSKFFIFFSFLVHLVIKLLILCLIILVLAIWVTSLGKEAWLISWIKGGVAIPMTSVIVSIANAVAILYFVFHSYIRGGGCCSKKMFKYLINLMLRFLFFEWMLINAVSLFVTLSTFGLPELPFNKWVAFLITSTSALVHYCFLIYLYLKKKKFIHWNFIDIQIVLSPITLSLSLSVVIFGLNYTKYPNSDTNLLITALILFFIVGIVVPFFIYYIFLRPLQQKKKNQILQNQKKEKEQEKWKMQMEILNKCNESNESPNNIESLILVGLRITNITGLNLTPNLKRLYLTLNQIANLDGIQYVSKSLEALHLEDNQISTFTDLLPLKNFHNLTNLTLERNPIITSNEFSIPRLLSILPNLTQLNGQAIRKELYNSTMQLSQNWLNNLETKNDLISLKNYMKKKQLKKKIYKPSIQINKHGSINEDISQSNLRSQSPNTSQKIIQFNKLGKLKSIIFKNKQIAKSEKMQFKKNEEIQEPNLNFSQNVSQYIATKNFACRHNINYKRSLNTSFQMNSPLQNFTNHFDRIQLGNNQLSQYKSYFNTFVNSLQNDQEEEQQQENNISWWSKFKNFNKRKFWKIRFSSFLHNN</sequence>
<evidence type="ECO:0000256" key="1">
    <source>
        <dbReference type="ARBA" id="ARBA00022614"/>
    </source>
</evidence>
<dbReference type="EMBL" id="JANTQA010000060">
    <property type="protein sequence ID" value="KAJ3428159.1"/>
    <property type="molecule type" value="Genomic_DNA"/>
</dbReference>
<name>A0AAV7YFF4_9EUKA</name>
<evidence type="ECO:0000313" key="4">
    <source>
        <dbReference type="EMBL" id="KAJ3428159.1"/>
    </source>
</evidence>
<keyword evidence="3" id="KW-0812">Transmembrane</keyword>
<reference evidence="4" key="1">
    <citation type="submission" date="2022-08" db="EMBL/GenBank/DDBJ databases">
        <title>Novel sulphate-reducing endosymbionts in the free-living metamonad Anaeramoeba.</title>
        <authorList>
            <person name="Jerlstrom-Hultqvist J."/>
            <person name="Cepicka I."/>
            <person name="Gallot-Lavallee L."/>
            <person name="Salas-Leiva D."/>
            <person name="Curtis B.A."/>
            <person name="Zahonova K."/>
            <person name="Pipaliya S."/>
            <person name="Dacks J."/>
            <person name="Roger A.J."/>
        </authorList>
    </citation>
    <scope>NUCLEOTIDE SEQUENCE</scope>
    <source>
        <strain evidence="4">Busselton2</strain>
    </source>
</reference>
<organism evidence="4 5">
    <name type="scientific">Anaeramoeba flamelloides</name>
    <dbReference type="NCBI Taxonomy" id="1746091"/>
    <lineage>
        <taxon>Eukaryota</taxon>
        <taxon>Metamonada</taxon>
        <taxon>Anaeramoebidae</taxon>
        <taxon>Anaeramoeba</taxon>
    </lineage>
</organism>
<dbReference type="PANTHER" id="PTHR18849:SF0">
    <property type="entry name" value="CILIA- AND FLAGELLA-ASSOCIATED PROTEIN 410-RELATED"/>
    <property type="match status" value="1"/>
</dbReference>
<feature type="transmembrane region" description="Helical" evidence="3">
    <location>
        <begin position="144"/>
        <end position="166"/>
    </location>
</feature>
<dbReference type="PANTHER" id="PTHR18849">
    <property type="entry name" value="LEUCINE RICH REPEAT PROTEIN"/>
    <property type="match status" value="1"/>
</dbReference>
<feature type="transmembrane region" description="Helical" evidence="3">
    <location>
        <begin position="69"/>
        <end position="89"/>
    </location>
</feature>
<dbReference type="Proteomes" id="UP001146793">
    <property type="component" value="Unassembled WGS sequence"/>
</dbReference>
<feature type="transmembrane region" description="Helical" evidence="3">
    <location>
        <begin position="22"/>
        <end position="49"/>
    </location>
</feature>
<protein>
    <submittedName>
        <fullName evidence="4">Acidic leucine-rich nuclear phosphoprotein</fullName>
    </submittedName>
</protein>
<keyword evidence="3" id="KW-1133">Transmembrane helix</keyword>
<gene>
    <name evidence="4" type="ORF">M0812_25791</name>
</gene>
<feature type="transmembrane region" description="Helical" evidence="3">
    <location>
        <begin position="178"/>
        <end position="199"/>
    </location>
</feature>
<evidence type="ECO:0000313" key="5">
    <source>
        <dbReference type="Proteomes" id="UP001146793"/>
    </source>
</evidence>
<keyword evidence="3" id="KW-0472">Membrane</keyword>
<evidence type="ECO:0000256" key="3">
    <source>
        <dbReference type="SAM" id="Phobius"/>
    </source>
</evidence>